<dbReference type="AlphaFoldDB" id="A0A0W0TR52"/>
<evidence type="ECO:0008006" key="4">
    <source>
        <dbReference type="Google" id="ProtNLM"/>
    </source>
</evidence>
<reference evidence="2 3" key="1">
    <citation type="submission" date="2015-11" db="EMBL/GenBank/DDBJ databases">
        <title>Genomic analysis of 38 Legionella species identifies large and diverse effector repertoires.</title>
        <authorList>
            <person name="Burstein D."/>
            <person name="Amaro F."/>
            <person name="Zusman T."/>
            <person name="Lifshitz Z."/>
            <person name="Cohen O."/>
            <person name="Gilbert J.A."/>
            <person name="Pupko T."/>
            <person name="Shuman H.A."/>
            <person name="Segal G."/>
        </authorList>
    </citation>
    <scope>NUCLEOTIDE SEQUENCE [LARGE SCALE GENOMIC DNA]</scope>
    <source>
        <strain evidence="2 3">SE-32A-C8</strain>
    </source>
</reference>
<organism evidence="2 3">
    <name type="scientific">Legionella erythra</name>
    <dbReference type="NCBI Taxonomy" id="448"/>
    <lineage>
        <taxon>Bacteria</taxon>
        <taxon>Pseudomonadati</taxon>
        <taxon>Pseudomonadota</taxon>
        <taxon>Gammaproteobacteria</taxon>
        <taxon>Legionellales</taxon>
        <taxon>Legionellaceae</taxon>
        <taxon>Legionella</taxon>
    </lineage>
</organism>
<evidence type="ECO:0000256" key="1">
    <source>
        <dbReference type="SAM" id="MobiDB-lite"/>
    </source>
</evidence>
<accession>A0A0W0TR52</accession>
<dbReference type="OrthoDB" id="5636558at2"/>
<name>A0A0W0TR52_LEGER</name>
<comment type="caution">
    <text evidence="2">The sequence shown here is derived from an EMBL/GenBank/DDBJ whole genome shotgun (WGS) entry which is preliminary data.</text>
</comment>
<gene>
    <name evidence="2" type="ORF">Lery_1066</name>
</gene>
<evidence type="ECO:0000313" key="2">
    <source>
        <dbReference type="EMBL" id="KTC98012.1"/>
    </source>
</evidence>
<proteinExistence type="predicted"/>
<evidence type="ECO:0000313" key="3">
    <source>
        <dbReference type="Proteomes" id="UP000054773"/>
    </source>
</evidence>
<protein>
    <recommendedName>
        <fullName evidence="4">Dot/Icm T4SS effector</fullName>
    </recommendedName>
</protein>
<keyword evidence="3" id="KW-1185">Reference proteome</keyword>
<dbReference type="RefSeq" id="WP_058526229.1">
    <property type="nucleotide sequence ID" value="NZ_CAAAHY010000002.1"/>
</dbReference>
<dbReference type="EMBL" id="LNYA01000023">
    <property type="protein sequence ID" value="KTC98012.1"/>
    <property type="molecule type" value="Genomic_DNA"/>
</dbReference>
<feature type="region of interest" description="Disordered" evidence="1">
    <location>
        <begin position="303"/>
        <end position="327"/>
    </location>
</feature>
<sequence>MKSLADIENLLKDFGQPGDIPVEAMALSLHAKRHTRQKKGSDLHAFAMLTSEISELDDVFVSIIDANACDFTFQIAVGNKGSELTHWSFMEFAFKANPQGKPECSIFICDPLGLKQSVLLALLFSRTMKLGGLAEFCDITVYLPTTTLQIAGRTCPYFALDSIAMLSTQSQFENLYLYMRDHENAVKKDEYTKLIDFYKTGLTGCFDDEEMREIHDFRCVVSPLPPRLLRTTQSLPIIDDVLSTSGDKVVNAGGVTFKLSTSRYRLIVEDRYGEKEERNLRVNSKMKQQNNCLRAHVATLSGQTDIESPDEKNSTKPHSLKFDSEEEKPALIEQIGAAIRSHRMAGLNQWVNESLALKAMSTLKLS</sequence>
<dbReference type="PATRIC" id="fig|448.7.peg.1120"/>
<dbReference type="Proteomes" id="UP000054773">
    <property type="component" value="Unassembled WGS sequence"/>
</dbReference>
<feature type="compositionally biased region" description="Basic and acidic residues" evidence="1">
    <location>
        <begin position="309"/>
        <end position="327"/>
    </location>
</feature>